<name>A0A101GSN4_9EURY</name>
<gene>
    <name evidence="1" type="ORF">XD82_0003</name>
</gene>
<dbReference type="AlphaFoldDB" id="A0A101GSN4"/>
<evidence type="ECO:0000313" key="1">
    <source>
        <dbReference type="EMBL" id="KUK63931.1"/>
    </source>
</evidence>
<accession>A0A101GSN4</accession>
<organism evidence="1 2">
    <name type="scientific">Methanoculleus marisnigri</name>
    <dbReference type="NCBI Taxonomy" id="2198"/>
    <lineage>
        <taxon>Archaea</taxon>
        <taxon>Methanobacteriati</taxon>
        <taxon>Methanobacteriota</taxon>
        <taxon>Stenosarchaea group</taxon>
        <taxon>Methanomicrobia</taxon>
        <taxon>Methanomicrobiales</taxon>
        <taxon>Methanomicrobiaceae</taxon>
        <taxon>Methanoculleus</taxon>
    </lineage>
</organism>
<protein>
    <submittedName>
        <fullName evidence="1">Uncharacterized protein</fullName>
    </submittedName>
</protein>
<dbReference type="EMBL" id="LGGD01000001">
    <property type="protein sequence ID" value="KUK63931.1"/>
    <property type="molecule type" value="Genomic_DNA"/>
</dbReference>
<evidence type="ECO:0000313" key="2">
    <source>
        <dbReference type="Proteomes" id="UP000054323"/>
    </source>
</evidence>
<comment type="caution">
    <text evidence="1">The sequence shown here is derived from an EMBL/GenBank/DDBJ whole genome shotgun (WGS) entry which is preliminary data.</text>
</comment>
<sequence>MHRPSPGSGGMALRPVANVRNTVQEPFLVAGSPIIDIKSYVPARFPKGPPPPTRRL</sequence>
<proteinExistence type="predicted"/>
<reference evidence="2" key="1">
    <citation type="journal article" date="2015" name="MBio">
        <title>Genome-Resolved Metagenomic Analysis Reveals Roles for Candidate Phyla and Other Microbial Community Members in Biogeochemical Transformations in Oil Reservoirs.</title>
        <authorList>
            <person name="Hu P."/>
            <person name="Tom L."/>
            <person name="Singh A."/>
            <person name="Thomas B.C."/>
            <person name="Baker B.J."/>
            <person name="Piceno Y.M."/>
            <person name="Andersen G.L."/>
            <person name="Banfield J.F."/>
        </authorList>
    </citation>
    <scope>NUCLEOTIDE SEQUENCE [LARGE SCALE GENOMIC DNA]</scope>
</reference>
<dbReference type="Proteomes" id="UP000054323">
    <property type="component" value="Unassembled WGS sequence"/>
</dbReference>